<gene>
    <name evidence="3" type="ORF">OSJNBb0027A16.30</name>
    <name evidence="2" type="ORF">P0680B05.5</name>
</gene>
<feature type="region of interest" description="Disordered" evidence="1">
    <location>
        <begin position="24"/>
        <end position="71"/>
    </location>
</feature>
<evidence type="ECO:0000313" key="2">
    <source>
        <dbReference type="EMBL" id="BAD35948.1"/>
    </source>
</evidence>
<evidence type="ECO:0000313" key="3">
    <source>
        <dbReference type="EMBL" id="BAD36553.1"/>
    </source>
</evidence>
<proteinExistence type="predicted"/>
<evidence type="ECO:0000313" key="4">
    <source>
        <dbReference type="Proteomes" id="UP000000763"/>
    </source>
</evidence>
<reference evidence="4" key="3">
    <citation type="journal article" date="2005" name="Nature">
        <title>The map-based sequence of the rice genome.</title>
        <authorList>
            <consortium name="International rice genome sequencing project (IRGSP)"/>
            <person name="Matsumoto T."/>
            <person name="Wu J."/>
            <person name="Kanamori H."/>
            <person name="Katayose Y."/>
            <person name="Fujisawa M."/>
            <person name="Namiki N."/>
            <person name="Mizuno H."/>
            <person name="Yamamoto K."/>
            <person name="Antonio B.A."/>
            <person name="Baba T."/>
            <person name="Sakata K."/>
            <person name="Nagamura Y."/>
            <person name="Aoki H."/>
            <person name="Arikawa K."/>
            <person name="Arita K."/>
            <person name="Bito T."/>
            <person name="Chiden Y."/>
            <person name="Fujitsuka N."/>
            <person name="Fukunaka R."/>
            <person name="Hamada M."/>
            <person name="Harada C."/>
            <person name="Hayashi A."/>
            <person name="Hijishita S."/>
            <person name="Honda M."/>
            <person name="Hosokawa S."/>
            <person name="Ichikawa Y."/>
            <person name="Idonuma A."/>
            <person name="Iijima M."/>
            <person name="Ikeda M."/>
            <person name="Ikeno M."/>
            <person name="Ito K."/>
            <person name="Ito S."/>
            <person name="Ito T."/>
            <person name="Ito Y."/>
            <person name="Ito Y."/>
            <person name="Iwabuchi A."/>
            <person name="Kamiya K."/>
            <person name="Karasawa W."/>
            <person name="Kurita K."/>
            <person name="Katagiri S."/>
            <person name="Kikuta A."/>
            <person name="Kobayashi H."/>
            <person name="Kobayashi N."/>
            <person name="Machita K."/>
            <person name="Maehara T."/>
            <person name="Masukawa M."/>
            <person name="Mizubayashi T."/>
            <person name="Mukai Y."/>
            <person name="Nagasaki H."/>
            <person name="Nagata Y."/>
            <person name="Naito S."/>
            <person name="Nakashima M."/>
            <person name="Nakama Y."/>
            <person name="Nakamichi Y."/>
            <person name="Nakamura M."/>
            <person name="Meguro A."/>
            <person name="Negishi M."/>
            <person name="Ohta I."/>
            <person name="Ohta T."/>
            <person name="Okamoto M."/>
            <person name="Ono N."/>
            <person name="Saji S."/>
            <person name="Sakaguchi M."/>
            <person name="Sakai K."/>
            <person name="Shibata M."/>
            <person name="Shimokawa T."/>
            <person name="Song J."/>
            <person name="Takazaki Y."/>
            <person name="Terasawa K."/>
            <person name="Tsugane M."/>
            <person name="Tsuji K."/>
            <person name="Ueda S."/>
            <person name="Waki K."/>
            <person name="Yamagata H."/>
            <person name="Yamamoto M."/>
            <person name="Yamamoto S."/>
            <person name="Yamane H."/>
            <person name="Yoshiki S."/>
            <person name="Yoshihara R."/>
            <person name="Yukawa K."/>
            <person name="Zhong H."/>
            <person name="Yano M."/>
            <person name="Yuan Q."/>
            <person name="Ouyang S."/>
            <person name="Liu J."/>
            <person name="Jones K.M."/>
            <person name="Gansberger K."/>
            <person name="Moffat K."/>
            <person name="Hill J."/>
            <person name="Bera J."/>
            <person name="Fadrosh D."/>
            <person name="Jin S."/>
            <person name="Johri S."/>
            <person name="Kim M."/>
            <person name="Overton L."/>
            <person name="Reardon M."/>
            <person name="Tsitrin T."/>
            <person name="Vuong H."/>
            <person name="Weaver B."/>
            <person name="Ciecko A."/>
            <person name="Tallon L."/>
            <person name="Jackson J."/>
            <person name="Pai G."/>
            <person name="Aken S.V."/>
            <person name="Utterback T."/>
            <person name="Reidmuller S."/>
            <person name="Feldblyum T."/>
            <person name="Hsiao J."/>
            <person name="Zismann V."/>
            <person name="Iobst S."/>
            <person name="de Vazeille A.R."/>
            <person name="Buell C.R."/>
            <person name="Ying K."/>
            <person name="Li Y."/>
            <person name="Lu T."/>
            <person name="Huang Y."/>
            <person name="Zhao Q."/>
            <person name="Feng Q."/>
            <person name="Zhang L."/>
            <person name="Zhu J."/>
            <person name="Weng Q."/>
            <person name="Mu J."/>
            <person name="Lu Y."/>
            <person name="Fan D."/>
            <person name="Liu Y."/>
            <person name="Guan J."/>
            <person name="Zhang Y."/>
            <person name="Yu S."/>
            <person name="Liu X."/>
            <person name="Zhang Y."/>
            <person name="Hong G."/>
            <person name="Han B."/>
            <person name="Choisne N."/>
            <person name="Demange N."/>
            <person name="Orjeda G."/>
            <person name="Samain S."/>
            <person name="Cattolico L."/>
            <person name="Pelletier E."/>
            <person name="Couloux A."/>
            <person name="Segurens B."/>
            <person name="Wincker P."/>
            <person name="D'Hont A."/>
            <person name="Scarpelli C."/>
            <person name="Weissenbach J."/>
            <person name="Salanoubat M."/>
            <person name="Quetier F."/>
            <person name="Yu Y."/>
            <person name="Kim H.R."/>
            <person name="Rambo T."/>
            <person name="Currie J."/>
            <person name="Collura K."/>
            <person name="Luo M."/>
            <person name="Yang T."/>
            <person name="Ammiraju J.S.S."/>
            <person name="Engler F."/>
            <person name="Soderlund C."/>
            <person name="Wing R.A."/>
            <person name="Palmer L.E."/>
            <person name="de la Bastide M."/>
            <person name="Spiegel L."/>
            <person name="Nascimento L."/>
            <person name="Zutavern T."/>
            <person name="O'Shaughnessy A."/>
            <person name="Dike S."/>
            <person name="Dedhia N."/>
            <person name="Preston R."/>
            <person name="Balija V."/>
            <person name="McCombie W.R."/>
            <person name="Chow T."/>
            <person name="Chen H."/>
            <person name="Chung M."/>
            <person name="Chen C."/>
            <person name="Shaw J."/>
            <person name="Wu H."/>
            <person name="Hsiao K."/>
            <person name="Chao Y."/>
            <person name="Chu M."/>
            <person name="Cheng C."/>
            <person name="Hour A."/>
            <person name="Lee P."/>
            <person name="Lin S."/>
            <person name="Lin Y."/>
            <person name="Liou J."/>
            <person name="Liu S."/>
            <person name="Hsing Y."/>
            <person name="Raghuvanshi S."/>
            <person name="Mohanty A."/>
            <person name="Bharti A.K."/>
            <person name="Gaur A."/>
            <person name="Gupta V."/>
            <person name="Kumar D."/>
            <person name="Ravi V."/>
            <person name="Vij S."/>
            <person name="Kapur A."/>
            <person name="Khurana P."/>
            <person name="Khurana P."/>
            <person name="Khurana J.P."/>
            <person name="Tyagi A.K."/>
            <person name="Gaikwad K."/>
            <person name="Singh A."/>
            <person name="Dalal V."/>
            <person name="Srivastava S."/>
            <person name="Dixit A."/>
            <person name="Pal A.K."/>
            <person name="Ghazi I.A."/>
            <person name="Yadav M."/>
            <person name="Pandit A."/>
            <person name="Bhargava A."/>
            <person name="Sureshbabu K."/>
            <person name="Batra K."/>
            <person name="Sharma T.R."/>
            <person name="Mohapatra T."/>
            <person name="Singh N.K."/>
            <person name="Messing J."/>
            <person name="Nelson A.B."/>
            <person name="Fuks G."/>
            <person name="Kavchok S."/>
            <person name="Keizer G."/>
            <person name="Linton E."/>
            <person name="Llaca V."/>
            <person name="Song R."/>
            <person name="Tanyolac B."/>
            <person name="Young S."/>
            <person name="Ho-Il K."/>
            <person name="Hahn J.H."/>
            <person name="Sangsakoo G."/>
            <person name="Vanavichit A."/>
            <person name="de Mattos Luiz.A.T."/>
            <person name="Zimmer P.D."/>
            <person name="Malone G."/>
            <person name="Dellagostin O."/>
            <person name="de Oliveira A.C."/>
            <person name="Bevan M."/>
            <person name="Bancroft I."/>
            <person name="Minx P."/>
            <person name="Cordum H."/>
            <person name="Wilson R."/>
            <person name="Cheng Z."/>
            <person name="Jin W."/>
            <person name="Jiang J."/>
            <person name="Leong S.A."/>
            <person name="Iwama H."/>
            <person name="Gojobori T."/>
            <person name="Itoh T."/>
            <person name="Niimura Y."/>
            <person name="Fujii Y."/>
            <person name="Habara T."/>
            <person name="Sakai H."/>
            <person name="Sato Y."/>
            <person name="Wilson G."/>
            <person name="Kumar K."/>
            <person name="McCouch S."/>
            <person name="Juretic N."/>
            <person name="Hoen D."/>
            <person name="Wright S."/>
            <person name="Bruskiewich R."/>
            <person name="Bureau T."/>
            <person name="Miyao A."/>
            <person name="Hirochika H."/>
            <person name="Nishikawa T."/>
            <person name="Kadowaki K."/>
            <person name="Sugiura M."/>
            <person name="Burr B."/>
            <person name="Sasaki T."/>
        </authorList>
    </citation>
    <scope>NUCLEOTIDE SEQUENCE [LARGE SCALE GENOMIC DNA]</scope>
    <source>
        <strain evidence="4">cv. Nipponbare</strain>
    </source>
</reference>
<name>Q69KI7_ORYSJ</name>
<dbReference type="Proteomes" id="UP000000763">
    <property type="component" value="Chromosome 6"/>
</dbReference>
<sequence length="108" mass="11995">MGLPVDGGGETCLSSTMLSQASLRLGFRKGKRGQRSSDSVRARRGGTREGAVGRVRGGRREEEEAAAVEKQHEDLDVKEVSSRIKNIFRQSEELTAQNVYCKYRTVHE</sequence>
<feature type="compositionally biased region" description="Basic and acidic residues" evidence="1">
    <location>
        <begin position="58"/>
        <end position="71"/>
    </location>
</feature>
<evidence type="ECO:0000256" key="1">
    <source>
        <dbReference type="SAM" id="MobiDB-lite"/>
    </source>
</evidence>
<dbReference type="EMBL" id="AP005914">
    <property type="protein sequence ID" value="BAD36553.1"/>
    <property type="molecule type" value="Genomic_DNA"/>
</dbReference>
<protein>
    <submittedName>
        <fullName evidence="3">Uncharacterized protein</fullName>
    </submittedName>
</protein>
<organism evidence="3 4">
    <name type="scientific">Oryza sativa subsp. japonica</name>
    <name type="common">Rice</name>
    <dbReference type="NCBI Taxonomy" id="39947"/>
    <lineage>
        <taxon>Eukaryota</taxon>
        <taxon>Viridiplantae</taxon>
        <taxon>Streptophyta</taxon>
        <taxon>Embryophyta</taxon>
        <taxon>Tracheophyta</taxon>
        <taxon>Spermatophyta</taxon>
        <taxon>Magnoliopsida</taxon>
        <taxon>Liliopsida</taxon>
        <taxon>Poales</taxon>
        <taxon>Poaceae</taxon>
        <taxon>BOP clade</taxon>
        <taxon>Oryzoideae</taxon>
        <taxon>Oryzeae</taxon>
        <taxon>Oryzinae</taxon>
        <taxon>Oryza</taxon>
        <taxon>Oryza sativa</taxon>
    </lineage>
</organism>
<reference evidence="3" key="2">
    <citation type="submission" date="2002-11" db="EMBL/GenBank/DDBJ databases">
        <title>Oryza sativa nipponbare(GA3) genomic DNA, chromosome 6, BAC clone:OSJNBb0027A16.</title>
        <authorList>
            <person name="Sasaki T."/>
            <person name="Matsumoto T."/>
            <person name="Katayose Y."/>
        </authorList>
    </citation>
    <scope>NUCLEOTIDE SEQUENCE</scope>
</reference>
<reference evidence="2" key="1">
    <citation type="submission" date="2002-02" db="EMBL/GenBank/DDBJ databases">
        <title>Oryza sativa nipponbare(GA3) genomic DNA, chromosome 6, PAC clone:P0680B05.</title>
        <authorList>
            <person name="Sasaki T."/>
            <person name="Matsumoto T."/>
            <person name="Yamamoto K."/>
        </authorList>
    </citation>
    <scope>NUCLEOTIDE SEQUENCE</scope>
</reference>
<dbReference type="EMBL" id="AP004804">
    <property type="protein sequence ID" value="BAD35948.1"/>
    <property type="molecule type" value="Genomic_DNA"/>
</dbReference>
<dbReference type="AlphaFoldDB" id="Q69KI7"/>
<accession>Q69KI7</accession>
<reference evidence="4" key="4">
    <citation type="journal article" date="2008" name="Nucleic Acids Res.">
        <title>The rice annotation project database (RAP-DB): 2008 update.</title>
        <authorList>
            <consortium name="The rice annotation project (RAP)"/>
        </authorList>
    </citation>
    <scope>GENOME REANNOTATION</scope>
    <source>
        <strain evidence="4">cv. Nipponbare</strain>
    </source>
</reference>